<evidence type="ECO:0000256" key="9">
    <source>
        <dbReference type="ARBA" id="ARBA00023067"/>
    </source>
</evidence>
<evidence type="ECO:0000259" key="13">
    <source>
        <dbReference type="SMART" id="SM00968"/>
    </source>
</evidence>
<keyword evidence="8 12" id="KW-0175">Coiled coil</keyword>
<evidence type="ECO:0000256" key="10">
    <source>
        <dbReference type="ARBA" id="ARBA00023242"/>
    </source>
</evidence>
<dbReference type="STRING" id="133383.A0A1R0H6F2"/>
<keyword evidence="10" id="KW-0539">Nucleus</keyword>
<feature type="domain" description="SMC hinge" evidence="13">
    <location>
        <begin position="231"/>
        <end position="344"/>
    </location>
</feature>
<keyword evidence="4" id="KW-0132">Cell division</keyword>
<feature type="coiled-coil region" evidence="12">
    <location>
        <begin position="726"/>
        <end position="753"/>
    </location>
</feature>
<evidence type="ECO:0000256" key="12">
    <source>
        <dbReference type="SAM" id="Coils"/>
    </source>
</evidence>
<reference evidence="14 15" key="1">
    <citation type="journal article" date="2016" name="Mol. Biol. Evol.">
        <title>Genome-Wide Survey of Gut Fungi (Harpellales) Reveals the First Horizontally Transferred Ubiquitin Gene from a Mosquito Host.</title>
        <authorList>
            <person name="Wang Y."/>
            <person name="White M.M."/>
            <person name="Kvist S."/>
            <person name="Moncalvo J.M."/>
        </authorList>
    </citation>
    <scope>NUCLEOTIDE SEQUENCE [LARGE SCALE GENOMIC DNA]</scope>
    <source>
        <strain evidence="14 15">ALG-7-W6</strain>
    </source>
</reference>
<evidence type="ECO:0000256" key="6">
    <source>
        <dbReference type="ARBA" id="ARBA00022776"/>
    </source>
</evidence>
<keyword evidence="15" id="KW-1185">Reference proteome</keyword>
<evidence type="ECO:0000256" key="5">
    <source>
        <dbReference type="ARBA" id="ARBA00022741"/>
    </source>
</evidence>
<dbReference type="SUPFAM" id="SSF75553">
    <property type="entry name" value="Smc hinge domain"/>
    <property type="match status" value="1"/>
</dbReference>
<dbReference type="InterPro" id="IPR027417">
    <property type="entry name" value="P-loop_NTPase"/>
</dbReference>
<dbReference type="Gene3D" id="3.40.50.300">
    <property type="entry name" value="P-loop containing nucleotide triphosphate hydrolases"/>
    <property type="match status" value="1"/>
</dbReference>
<evidence type="ECO:0000256" key="2">
    <source>
        <dbReference type="ARBA" id="ARBA00006005"/>
    </source>
</evidence>
<dbReference type="GO" id="GO:0007076">
    <property type="term" value="P:mitotic chromosome condensation"/>
    <property type="evidence" value="ECO:0007669"/>
    <property type="project" value="TreeGrafter"/>
</dbReference>
<dbReference type="EMBL" id="LSSL01000362">
    <property type="protein sequence ID" value="OLY84770.1"/>
    <property type="molecule type" value="Genomic_DNA"/>
</dbReference>
<dbReference type="OrthoDB" id="5575062at2759"/>
<evidence type="ECO:0000256" key="11">
    <source>
        <dbReference type="ARBA" id="ARBA00023306"/>
    </source>
</evidence>
<feature type="coiled-coil region" evidence="12">
    <location>
        <begin position="392"/>
        <end position="461"/>
    </location>
</feature>
<feature type="coiled-coil region" evidence="12">
    <location>
        <begin position="124"/>
        <end position="186"/>
    </location>
</feature>
<dbReference type="Proteomes" id="UP000187455">
    <property type="component" value="Unassembled WGS sequence"/>
</dbReference>
<dbReference type="SMART" id="SM00968">
    <property type="entry name" value="SMC_hinge"/>
    <property type="match status" value="1"/>
</dbReference>
<proteinExistence type="inferred from homology"/>
<dbReference type="Gene3D" id="3.30.70.1620">
    <property type="match status" value="1"/>
</dbReference>
<evidence type="ECO:0000256" key="4">
    <source>
        <dbReference type="ARBA" id="ARBA00022618"/>
    </source>
</evidence>
<name>A0A1R0H6F2_9FUNG</name>
<feature type="coiled-coil region" evidence="12">
    <location>
        <begin position="15"/>
        <end position="91"/>
    </location>
</feature>
<dbReference type="InterPro" id="IPR024704">
    <property type="entry name" value="SMC"/>
</dbReference>
<dbReference type="PANTHER" id="PTHR18937:SF172">
    <property type="entry name" value="STRUCTURAL MAINTENANCE OF CHROMOSOMES PROTEIN"/>
    <property type="match status" value="1"/>
</dbReference>
<dbReference type="FunFam" id="3.40.50.300:FF:000481">
    <property type="entry name" value="Structural maintenance of chromosomes 4"/>
    <property type="match status" value="1"/>
</dbReference>
<dbReference type="Gene3D" id="1.20.1060.20">
    <property type="match status" value="1"/>
</dbReference>
<evidence type="ECO:0000313" key="15">
    <source>
        <dbReference type="Proteomes" id="UP000187455"/>
    </source>
</evidence>
<dbReference type="InterPro" id="IPR036277">
    <property type="entry name" value="SMC_hinge_sf"/>
</dbReference>
<dbReference type="GO" id="GO:0016887">
    <property type="term" value="F:ATP hydrolysis activity"/>
    <property type="evidence" value="ECO:0007669"/>
    <property type="project" value="InterPro"/>
</dbReference>
<dbReference type="SUPFAM" id="SSF52540">
    <property type="entry name" value="P-loop containing nucleoside triphosphate hydrolases"/>
    <property type="match status" value="1"/>
</dbReference>
<keyword evidence="9" id="KW-0226">DNA condensation</keyword>
<keyword evidence="7" id="KW-0067">ATP-binding</keyword>
<comment type="similarity">
    <text evidence="2">Belongs to the SMC family. SMC4 subfamily.</text>
</comment>
<dbReference type="AlphaFoldDB" id="A0A1R0H6F2"/>
<keyword evidence="6" id="KW-0498">Mitosis</keyword>
<keyword evidence="11" id="KW-0131">Cell cycle</keyword>
<comment type="caution">
    <text evidence="14">The sequence shown here is derived from an EMBL/GenBank/DDBJ whole genome shotgun (WGS) entry which is preliminary data.</text>
</comment>
<accession>A0A1R0H6F2</accession>
<evidence type="ECO:0000256" key="7">
    <source>
        <dbReference type="ARBA" id="ARBA00022840"/>
    </source>
</evidence>
<dbReference type="Pfam" id="PF02463">
    <property type="entry name" value="SMC_N"/>
    <property type="match status" value="1"/>
</dbReference>
<sequence length="911" mass="103768">MKELVKEQGKAEREEVQLVENQKHLKNKLKKLEKSFEETKHSISQNHDSEKRALSDIQKANAELLVLENDLKLSTEELETITNQLKGKTEKFTEQIREKQKDLEPWRIQINAQKSKLQVIQTEIELINSKSNKSDNQIESAENELMEQRKYRSMKDKEMSDQVEEFSQIEIKVEQIKGRISELQKRESEASGSLHASILAEEEARASVSASNSQNIVLKSLLKEKDLGRINGIYGRLGSLGTIDKKYDVAISTSCPNLESIVVQNVSSGQQCVEFLRKNNIGRARFVMLDELQKFDLSLKSFPEGSQRLFDLVKPNDPIFAPAFFHALGNTLVARDLEQARKIAFGPQRFRVVTLDGKLIDASGTMSGGGSRIIKGAMSSVPRRDDITPQKLQSLVESRTKLENEARNLASMIRESSEELKLYNEKHRALESAMPKTEMDLKSSEERVQECKRQLEQLKKQVNSGPTEEDLKQISVLSSSSKEVEASILKLQSECSTIELEIKGLNNQIMQAGGVKLRSQKAKVNSISEQIQLINENIDSYESIRGRSNAEVLRLQRNFAKKDEEKNSILTQCESIDVMISQKRIEIEKISEKLNEIKFILDEKTEALEGLKSKFDSRQDEFNKIRTVEAQLKMEIEDAERSLAETQRRSNYWKGELGRLRLQHLPDEIELSEPQPKTLPKLLPEALEQIDPIILDKEISQLGAKLENSKPNLSVITEYAKRTVELQSHQKELDKITGERDQATDKYNNLHKQRLNTFMEGFNIISYKLKEMYQLITMGGGAELELVDSLDPFVEGILFSVMPPKKSWKNISDLSGGEKTLSSLALVFALHHFKPTPIYVMDEIDAALDFRNVSIVANYIKQRTQNAQFIVISLRNNMFELADWLVGIYKTDNKTKSITLNPLISEKILKS</sequence>
<dbReference type="InterPro" id="IPR010935">
    <property type="entry name" value="SMC_hinge"/>
</dbReference>
<dbReference type="GO" id="GO:0005524">
    <property type="term" value="F:ATP binding"/>
    <property type="evidence" value="ECO:0007669"/>
    <property type="project" value="UniProtKB-KW"/>
</dbReference>
<dbReference type="PIRSF" id="PIRSF005719">
    <property type="entry name" value="SMC"/>
    <property type="match status" value="1"/>
</dbReference>
<dbReference type="GO" id="GO:0051301">
    <property type="term" value="P:cell division"/>
    <property type="evidence" value="ECO:0007669"/>
    <property type="project" value="UniProtKB-KW"/>
</dbReference>
<comment type="subcellular location">
    <subcellularLocation>
        <location evidence="1">Nucleus</location>
    </subcellularLocation>
</comment>
<evidence type="ECO:0000313" key="14">
    <source>
        <dbReference type="EMBL" id="OLY84770.1"/>
    </source>
</evidence>
<evidence type="ECO:0000256" key="8">
    <source>
        <dbReference type="ARBA" id="ARBA00023054"/>
    </source>
</evidence>
<organism evidence="14 15">
    <name type="scientific">Smittium mucronatum</name>
    <dbReference type="NCBI Taxonomy" id="133383"/>
    <lineage>
        <taxon>Eukaryota</taxon>
        <taxon>Fungi</taxon>
        <taxon>Fungi incertae sedis</taxon>
        <taxon>Zoopagomycota</taxon>
        <taxon>Kickxellomycotina</taxon>
        <taxon>Harpellomycetes</taxon>
        <taxon>Harpellales</taxon>
        <taxon>Legeriomycetaceae</taxon>
        <taxon>Smittium</taxon>
    </lineage>
</organism>
<protein>
    <recommendedName>
        <fullName evidence="3">Structural maintenance of chromosomes protein 4</fullName>
    </recommendedName>
</protein>
<feature type="coiled-coil region" evidence="12">
    <location>
        <begin position="488"/>
        <end position="537"/>
    </location>
</feature>
<dbReference type="InterPro" id="IPR003395">
    <property type="entry name" value="RecF/RecN/SMC_N"/>
</dbReference>
<dbReference type="GO" id="GO:0005634">
    <property type="term" value="C:nucleus"/>
    <property type="evidence" value="ECO:0007669"/>
    <property type="project" value="UniProtKB-SubCell"/>
</dbReference>
<dbReference type="GO" id="GO:0000796">
    <property type="term" value="C:condensin complex"/>
    <property type="evidence" value="ECO:0007669"/>
    <property type="project" value="TreeGrafter"/>
</dbReference>
<dbReference type="PANTHER" id="PTHR18937">
    <property type="entry name" value="STRUCTURAL MAINTENANCE OF CHROMOSOMES SMC FAMILY MEMBER"/>
    <property type="match status" value="1"/>
</dbReference>
<evidence type="ECO:0000256" key="3">
    <source>
        <dbReference type="ARBA" id="ARBA00018693"/>
    </source>
</evidence>
<dbReference type="Pfam" id="PF06470">
    <property type="entry name" value="SMC_hinge"/>
    <property type="match status" value="1"/>
</dbReference>
<gene>
    <name evidence="14" type="ORF">AYI68_g1055</name>
</gene>
<keyword evidence="5" id="KW-0547">Nucleotide-binding</keyword>
<evidence type="ECO:0000256" key="1">
    <source>
        <dbReference type="ARBA" id="ARBA00004123"/>
    </source>
</evidence>